<sequence>MTTTTMVLGSHFAVLDPLTGDGALVLPHPDRDLALVDGEPTLNHADLVAALDRLDALGWELSRGEDYVPGSWVSDACLEGWTLDGRPLVGLYGREPVHADLTLSERVEAFEEVRRLAGVVEVA</sequence>
<reference evidence="1" key="1">
    <citation type="submission" date="2020-11" db="EMBL/GenBank/DDBJ databases">
        <title>Nocardioides sp. CBS4Y-1, whole genome shotgun sequence.</title>
        <authorList>
            <person name="Tuo L."/>
        </authorList>
    </citation>
    <scope>NUCLEOTIDE SEQUENCE</scope>
    <source>
        <strain evidence="1">CBS4Y-1</strain>
    </source>
</reference>
<dbReference type="AlphaFoldDB" id="A0A930UXC2"/>
<organism evidence="1 2">
    <name type="scientific">Nocardioides acrostichi</name>
    <dbReference type="NCBI Taxonomy" id="2784339"/>
    <lineage>
        <taxon>Bacteria</taxon>
        <taxon>Bacillati</taxon>
        <taxon>Actinomycetota</taxon>
        <taxon>Actinomycetes</taxon>
        <taxon>Propionibacteriales</taxon>
        <taxon>Nocardioidaceae</taxon>
        <taxon>Nocardioides</taxon>
    </lineage>
</organism>
<dbReference type="Proteomes" id="UP000656804">
    <property type="component" value="Unassembled WGS sequence"/>
</dbReference>
<comment type="caution">
    <text evidence="1">The sequence shown here is derived from an EMBL/GenBank/DDBJ whole genome shotgun (WGS) entry which is preliminary data.</text>
</comment>
<proteinExistence type="predicted"/>
<name>A0A930UXC2_9ACTN</name>
<keyword evidence="2" id="KW-1185">Reference proteome</keyword>
<accession>A0A930UXC2</accession>
<dbReference type="RefSeq" id="WP_194503864.1">
    <property type="nucleotide sequence ID" value="NZ_JADIVZ010000006.1"/>
</dbReference>
<evidence type="ECO:0000313" key="1">
    <source>
        <dbReference type="EMBL" id="MBF4162598.1"/>
    </source>
</evidence>
<protein>
    <submittedName>
        <fullName evidence="1">Uncharacterized protein</fullName>
    </submittedName>
</protein>
<gene>
    <name evidence="1" type="ORF">ISG29_12950</name>
</gene>
<dbReference type="EMBL" id="JADIVZ010000006">
    <property type="protein sequence ID" value="MBF4162598.1"/>
    <property type="molecule type" value="Genomic_DNA"/>
</dbReference>
<evidence type="ECO:0000313" key="2">
    <source>
        <dbReference type="Proteomes" id="UP000656804"/>
    </source>
</evidence>